<sequence length="337" mass="37849">MSSSISGNEISSSQLPWKHRLLLRLGTILTHACCRSDLTVNRWLTGILDRKIPTSTKPIDGVSSFDLTIDTSRNLWVRIFNPIIHDEDSNLQSLPVIFYYHSGGFALSYADSALSHFSAYQFAKQLRAVVISVNYRLAPEFRLPCQYDDGFDALKFIDETDEGILPASAGGNLGHHVAVRASEYAFKKVKVSGFIASQPFFGGEERTESEIRLCSQPPLSLRLTDWFWKAFLPEGEDRDHAAANVFGPKGRDISGVVKFPATVVLVGELDLLQDWQRKYYEGLKRMGKDVKMVEFPNAIHGFFAFKDLPQYSSMIQEMKDFIATQFHNSPSILLGSP</sequence>
<dbReference type="InterPro" id="IPR050466">
    <property type="entry name" value="Carboxylest/Gibb_receptor"/>
</dbReference>
<dbReference type="InterPro" id="IPR013094">
    <property type="entry name" value="AB_hydrolase_3"/>
</dbReference>
<keyword evidence="4" id="KW-1185">Reference proteome</keyword>
<name>A0ABP0Y443_9ROSI</name>
<comment type="similarity">
    <text evidence="1">Belongs to the 'GDXG' lipolytic enzyme family.</text>
</comment>
<dbReference type="InterPro" id="IPR029058">
    <property type="entry name" value="AB_hydrolase_fold"/>
</dbReference>
<gene>
    <name evidence="3" type="ORF">CITCOLO1_LOCUS5650</name>
</gene>
<protein>
    <recommendedName>
        <fullName evidence="2">Alpha/beta hydrolase fold-3 domain-containing protein</fullName>
    </recommendedName>
</protein>
<dbReference type="Gene3D" id="3.40.50.1820">
    <property type="entry name" value="alpha/beta hydrolase"/>
    <property type="match status" value="1"/>
</dbReference>
<evidence type="ECO:0000313" key="4">
    <source>
        <dbReference type="Proteomes" id="UP001642487"/>
    </source>
</evidence>
<dbReference type="Proteomes" id="UP001642487">
    <property type="component" value="Chromosome 11"/>
</dbReference>
<dbReference type="Pfam" id="PF07859">
    <property type="entry name" value="Abhydrolase_3"/>
    <property type="match status" value="1"/>
</dbReference>
<evidence type="ECO:0000313" key="3">
    <source>
        <dbReference type="EMBL" id="CAK9313911.1"/>
    </source>
</evidence>
<accession>A0ABP0Y443</accession>
<dbReference type="SUPFAM" id="SSF53474">
    <property type="entry name" value="alpha/beta-Hydrolases"/>
    <property type="match status" value="1"/>
</dbReference>
<dbReference type="PANTHER" id="PTHR23024">
    <property type="entry name" value="ARYLACETAMIDE DEACETYLASE"/>
    <property type="match status" value="1"/>
</dbReference>
<dbReference type="PANTHER" id="PTHR23024:SF24">
    <property type="entry name" value="ALPHA_BETA HYDROLASE FOLD-3 DOMAIN-CONTAINING PROTEIN"/>
    <property type="match status" value="1"/>
</dbReference>
<evidence type="ECO:0000259" key="2">
    <source>
        <dbReference type="Pfam" id="PF07859"/>
    </source>
</evidence>
<dbReference type="EMBL" id="OZ021745">
    <property type="protein sequence ID" value="CAK9313911.1"/>
    <property type="molecule type" value="Genomic_DNA"/>
</dbReference>
<organism evidence="3 4">
    <name type="scientific">Citrullus colocynthis</name>
    <name type="common">colocynth</name>
    <dbReference type="NCBI Taxonomy" id="252529"/>
    <lineage>
        <taxon>Eukaryota</taxon>
        <taxon>Viridiplantae</taxon>
        <taxon>Streptophyta</taxon>
        <taxon>Embryophyta</taxon>
        <taxon>Tracheophyta</taxon>
        <taxon>Spermatophyta</taxon>
        <taxon>Magnoliopsida</taxon>
        <taxon>eudicotyledons</taxon>
        <taxon>Gunneridae</taxon>
        <taxon>Pentapetalae</taxon>
        <taxon>rosids</taxon>
        <taxon>fabids</taxon>
        <taxon>Cucurbitales</taxon>
        <taxon>Cucurbitaceae</taxon>
        <taxon>Benincaseae</taxon>
        <taxon>Citrullus</taxon>
    </lineage>
</organism>
<feature type="domain" description="Alpha/beta hydrolase fold-3" evidence="2">
    <location>
        <begin position="97"/>
        <end position="303"/>
    </location>
</feature>
<evidence type="ECO:0000256" key="1">
    <source>
        <dbReference type="ARBA" id="ARBA00010515"/>
    </source>
</evidence>
<proteinExistence type="inferred from homology"/>
<reference evidence="3 4" key="1">
    <citation type="submission" date="2024-03" db="EMBL/GenBank/DDBJ databases">
        <authorList>
            <person name="Gkanogiannis A."/>
            <person name="Becerra Lopez-Lavalle L."/>
        </authorList>
    </citation>
    <scope>NUCLEOTIDE SEQUENCE [LARGE SCALE GENOMIC DNA]</scope>
</reference>